<accession>A0A5E6XQP2</accession>
<sequence length="503" mass="54381">MAHGRQKQGLGFVGRIGRAPRFFQCRGIFDVPGDIVEGIQAYILALVAGRDKAHLQVSAVDFQVGFTAIALVGASLQGSDQLGAARRLLGPLVFHQHLVIGTAHHAQPGGRGIDHHAAESLAFGDAVMGLAGRQDHLAAVPAIGAPAHGDDRDQQGAEACQRPQGIAEEAAVVDGIDRRPCRTIVVDQLEHQAFGLEVDPFMQRRLRPQRADQHLAGRRHQGEVVVDRPFHGAFIVIGLGQVEDAGDHHPGVGALDVYLVCRQLDTDIRQHARRARAGGARAIVLPADFTFAEQLMVARQAIDHGLDHVDEGFVQRYGLGPCVAGGGYGNVEVAVLVEQEHMGRLVMRGRPESTVEGRQVHTQGEDLGMFAGGDFLRVDFGAEGHGVGELLALVNVRAFFRQGFEQTYLGILVLEQLALVAALAKAAQEHFLLADVFHQPGKVKTHGVVLLFDQALKRPIAGTDQQQRQAEQHHHPFVQAQRTAGEFIQQGVVVLHQVLPQSR</sequence>
<evidence type="ECO:0000313" key="1">
    <source>
        <dbReference type="EMBL" id="VVN42211.1"/>
    </source>
</evidence>
<reference evidence="1" key="1">
    <citation type="submission" date="2019-09" db="EMBL/GenBank/DDBJ databases">
        <authorList>
            <person name="Chandra G."/>
            <person name="Truman W A."/>
        </authorList>
    </citation>
    <scope>NUCLEOTIDE SEQUENCE [LARGE SCALE GENOMIC DNA]</scope>
    <source>
        <strain evidence="1">PS652</strain>
    </source>
</reference>
<protein>
    <submittedName>
        <fullName evidence="1">Uncharacterized protein</fullName>
    </submittedName>
</protein>
<dbReference type="AlphaFoldDB" id="A0A5E6XQP2"/>
<proteinExistence type="predicted"/>
<organism evidence="1">
    <name type="scientific">Pseudomonas fluorescens</name>
    <dbReference type="NCBI Taxonomy" id="294"/>
    <lineage>
        <taxon>Bacteria</taxon>
        <taxon>Pseudomonadati</taxon>
        <taxon>Pseudomonadota</taxon>
        <taxon>Gammaproteobacteria</taxon>
        <taxon>Pseudomonadales</taxon>
        <taxon>Pseudomonadaceae</taxon>
        <taxon>Pseudomonas</taxon>
    </lineage>
</organism>
<dbReference type="EMBL" id="CABVHG010000069">
    <property type="protein sequence ID" value="VVN42211.1"/>
    <property type="molecule type" value="Genomic_DNA"/>
</dbReference>
<name>A0A5E6XQP2_PSEFL</name>
<gene>
    <name evidence="1" type="ORF">PS652_05511</name>
</gene>